<dbReference type="InterPro" id="IPR000719">
    <property type="entry name" value="Prot_kinase_dom"/>
</dbReference>
<evidence type="ECO:0000256" key="6">
    <source>
        <dbReference type="SAM" id="SignalP"/>
    </source>
</evidence>
<comment type="caution">
    <text evidence="9">The sequence shown here is derived from an EMBL/GenBank/DDBJ whole genome shotgun (WGS) entry which is preliminary data.</text>
</comment>
<dbReference type="GO" id="GO:0005886">
    <property type="term" value="C:plasma membrane"/>
    <property type="evidence" value="ECO:0007669"/>
    <property type="project" value="UniProtKB-ARBA"/>
</dbReference>
<evidence type="ECO:0000313" key="10">
    <source>
        <dbReference type="Proteomes" id="UP000237347"/>
    </source>
</evidence>
<dbReference type="SMART" id="SM00257">
    <property type="entry name" value="LysM"/>
    <property type="match status" value="2"/>
</dbReference>
<evidence type="ECO:0000259" key="8">
    <source>
        <dbReference type="PROSITE" id="PS51782"/>
    </source>
</evidence>
<protein>
    <submittedName>
        <fullName evidence="9">Wall-associated receptor kinase-like 2</fullName>
    </submittedName>
</protein>
<name>A0AAW0KL87_QUESU</name>
<dbReference type="PANTHER" id="PTHR45927:SF6">
    <property type="entry name" value="PROTEIN LYK5"/>
    <property type="match status" value="1"/>
</dbReference>
<accession>A0AAW0KL87</accession>
<feature type="domain" description="Protein kinase" evidence="7">
    <location>
        <begin position="185"/>
        <end position="481"/>
    </location>
</feature>
<evidence type="ECO:0000256" key="3">
    <source>
        <dbReference type="ARBA" id="ARBA00022777"/>
    </source>
</evidence>
<keyword evidence="6" id="KW-0732">Signal</keyword>
<dbReference type="Gene3D" id="1.10.510.10">
    <property type="entry name" value="Transferase(Phosphotransferase) domain 1"/>
    <property type="match status" value="2"/>
</dbReference>
<dbReference type="Pfam" id="PF23446">
    <property type="entry name" value="LysM1_NFP_LYK"/>
    <property type="match status" value="1"/>
</dbReference>
<dbReference type="AlphaFoldDB" id="A0AAW0KL87"/>
<evidence type="ECO:0000256" key="5">
    <source>
        <dbReference type="PROSITE-ProRule" id="PRU10141"/>
    </source>
</evidence>
<dbReference type="InterPro" id="IPR056563">
    <property type="entry name" value="LysM3_LYK4_5"/>
</dbReference>
<dbReference type="InterPro" id="IPR008271">
    <property type="entry name" value="Ser/Thr_kinase_AS"/>
</dbReference>
<evidence type="ECO:0000256" key="4">
    <source>
        <dbReference type="ARBA" id="ARBA00022840"/>
    </source>
</evidence>
<dbReference type="Pfam" id="PF23473">
    <property type="entry name" value="LysM3_LYK4_5"/>
    <property type="match status" value="1"/>
</dbReference>
<dbReference type="InterPro" id="IPR036779">
    <property type="entry name" value="LysM_dom_sf"/>
</dbReference>
<dbReference type="Pfam" id="PF23472">
    <property type="entry name" value="LysM2_CERK1_LYK3_4_5"/>
    <property type="match status" value="1"/>
</dbReference>
<dbReference type="PROSITE" id="PS00107">
    <property type="entry name" value="PROTEIN_KINASE_ATP"/>
    <property type="match status" value="1"/>
</dbReference>
<dbReference type="InterPro" id="IPR011009">
    <property type="entry name" value="Kinase-like_dom_sf"/>
</dbReference>
<keyword evidence="10" id="KW-1185">Reference proteome</keyword>
<dbReference type="EMBL" id="PKMF04000283">
    <property type="protein sequence ID" value="KAK7839423.1"/>
    <property type="molecule type" value="Genomic_DNA"/>
</dbReference>
<dbReference type="PROSITE" id="PS51782">
    <property type="entry name" value="LYSM"/>
    <property type="match status" value="1"/>
</dbReference>
<organism evidence="9 10">
    <name type="scientific">Quercus suber</name>
    <name type="common">Cork oak</name>
    <dbReference type="NCBI Taxonomy" id="58331"/>
    <lineage>
        <taxon>Eukaryota</taxon>
        <taxon>Viridiplantae</taxon>
        <taxon>Streptophyta</taxon>
        <taxon>Embryophyta</taxon>
        <taxon>Tracheophyta</taxon>
        <taxon>Spermatophyta</taxon>
        <taxon>Magnoliopsida</taxon>
        <taxon>eudicotyledons</taxon>
        <taxon>Gunneridae</taxon>
        <taxon>Pentapetalae</taxon>
        <taxon>rosids</taxon>
        <taxon>fabids</taxon>
        <taxon>Fagales</taxon>
        <taxon>Fagaceae</taxon>
        <taxon>Quercus</taxon>
    </lineage>
</organism>
<dbReference type="CDD" id="cd00118">
    <property type="entry name" value="LysM"/>
    <property type="match status" value="1"/>
</dbReference>
<evidence type="ECO:0000256" key="1">
    <source>
        <dbReference type="ARBA" id="ARBA00022679"/>
    </source>
</evidence>
<reference evidence="9 10" key="1">
    <citation type="journal article" date="2018" name="Sci. Data">
        <title>The draft genome sequence of cork oak.</title>
        <authorList>
            <person name="Ramos A.M."/>
            <person name="Usie A."/>
            <person name="Barbosa P."/>
            <person name="Barros P.M."/>
            <person name="Capote T."/>
            <person name="Chaves I."/>
            <person name="Simoes F."/>
            <person name="Abreu I."/>
            <person name="Carrasquinho I."/>
            <person name="Faro C."/>
            <person name="Guimaraes J.B."/>
            <person name="Mendonca D."/>
            <person name="Nobrega F."/>
            <person name="Rodrigues L."/>
            <person name="Saibo N.J.M."/>
            <person name="Varela M.C."/>
            <person name="Egas C."/>
            <person name="Matos J."/>
            <person name="Miguel C.M."/>
            <person name="Oliveira M.M."/>
            <person name="Ricardo C.P."/>
            <person name="Goncalves S."/>
        </authorList>
    </citation>
    <scope>NUCLEOTIDE SEQUENCE [LARGE SCALE GENOMIC DNA]</scope>
    <source>
        <strain evidence="10">cv. HL8</strain>
    </source>
</reference>
<dbReference type="InterPro" id="IPR052611">
    <property type="entry name" value="Plant_RLK_LysM"/>
</dbReference>
<dbReference type="FunFam" id="1.10.510.10:FF:000084">
    <property type="entry name" value="Wall-associated receptor kinase 2"/>
    <property type="match status" value="1"/>
</dbReference>
<dbReference type="Proteomes" id="UP000237347">
    <property type="component" value="Unassembled WGS sequence"/>
</dbReference>
<dbReference type="InterPro" id="IPR017441">
    <property type="entry name" value="Protein_kinase_ATP_BS"/>
</dbReference>
<proteinExistence type="predicted"/>
<dbReference type="GO" id="GO:0005524">
    <property type="term" value="F:ATP binding"/>
    <property type="evidence" value="ECO:0007669"/>
    <property type="project" value="UniProtKB-UniRule"/>
</dbReference>
<feature type="chain" id="PRO_5043788250" evidence="6">
    <location>
        <begin position="25"/>
        <end position="536"/>
    </location>
</feature>
<dbReference type="InterPro" id="IPR056561">
    <property type="entry name" value="NFP_LYK_LysM1"/>
</dbReference>
<feature type="domain" description="LysM" evidence="8">
    <location>
        <begin position="186"/>
        <end position="230"/>
    </location>
</feature>
<feature type="binding site" evidence="5">
    <location>
        <position position="309"/>
    </location>
    <ligand>
        <name>ATP</name>
        <dbReference type="ChEBI" id="CHEBI:30616"/>
    </ligand>
</feature>
<dbReference type="PROSITE" id="PS50011">
    <property type="entry name" value="PROTEIN_KINASE_DOM"/>
    <property type="match status" value="1"/>
</dbReference>
<keyword evidence="3" id="KW-0418">Kinase</keyword>
<evidence type="ECO:0000313" key="9">
    <source>
        <dbReference type="EMBL" id="KAK7839423.1"/>
    </source>
</evidence>
<dbReference type="Pfam" id="PF00069">
    <property type="entry name" value="Pkinase"/>
    <property type="match status" value="1"/>
</dbReference>
<dbReference type="PROSITE" id="PS00108">
    <property type="entry name" value="PROTEIN_KINASE_ST"/>
    <property type="match status" value="1"/>
</dbReference>
<dbReference type="InterPro" id="IPR056562">
    <property type="entry name" value="LysM2_CERK1_LYK3_4_5"/>
</dbReference>
<evidence type="ECO:0000259" key="7">
    <source>
        <dbReference type="PROSITE" id="PS50011"/>
    </source>
</evidence>
<dbReference type="PANTHER" id="PTHR45927">
    <property type="entry name" value="LYSM-DOMAIN RECEPTOR-LIKE KINASE-RELATED"/>
    <property type="match status" value="1"/>
</dbReference>
<evidence type="ECO:0000256" key="2">
    <source>
        <dbReference type="ARBA" id="ARBA00022741"/>
    </source>
</evidence>
<dbReference type="GO" id="GO:0004672">
    <property type="term" value="F:protein kinase activity"/>
    <property type="evidence" value="ECO:0007669"/>
    <property type="project" value="InterPro"/>
</dbReference>
<dbReference type="Gene3D" id="3.10.350.10">
    <property type="entry name" value="LysM domain"/>
    <property type="match status" value="1"/>
</dbReference>
<gene>
    <name evidence="9" type="primary">WAKL2_7</name>
    <name evidence="9" type="ORF">CFP56_018002</name>
</gene>
<dbReference type="SMART" id="SM00220">
    <property type="entry name" value="S_TKc"/>
    <property type="match status" value="1"/>
</dbReference>
<sequence length="536" mass="59803">MESFSFYTLSIVLFLCLFCDTAYCQQAYLNNSQLNCTGNPSISKGYLCNRPLQSCKSYVTFRSQPPYDTAKSIADLLGSEASLIASINNVSNIFDSIPADKLTTVPITCSCSGSIYQYYTHYTVKKSDTYFRIANDTYQGLTTCQALIGQNYYNSEDIPVGIELTIPVRCACPTENQTVNGVISLLNYMVTINDTVSSIAKAFGVSVQSILEANMLSQESIIYPFTPILFLKKRKDRIHKEKLFKQNGGFLLQEKFSTYGSSEKAKIFTAEELQRATDNYNKSRFLGQGGYGTVYKGMLPDGNIVAVKKIACEVAGAVAYMHCAASIPILHRDIKSSNILLDEKFAAKVSDFGTSRAVPDDKTHFTTEVKGTLGYLDPEYFQSSQFTEKSDVYSFGVVLVELLTGEKPISFARDEEERNLVSHFIALTKEDSLHQILQPRVAREASREDIHAIANLAMRCLRLNGKKRPTMKEVSMELEALRKSQKCLENFQEPHLLRDEVSFISIDGTRESQESTEETIISSLEMESASTILKSA</sequence>
<dbReference type="InterPro" id="IPR018392">
    <property type="entry name" value="LysM"/>
</dbReference>
<keyword evidence="2 5" id="KW-0547">Nucleotide-binding</keyword>
<keyword evidence="4 5" id="KW-0067">ATP-binding</keyword>
<keyword evidence="1" id="KW-0808">Transferase</keyword>
<feature type="signal peptide" evidence="6">
    <location>
        <begin position="1"/>
        <end position="24"/>
    </location>
</feature>
<dbReference type="SUPFAM" id="SSF56112">
    <property type="entry name" value="Protein kinase-like (PK-like)"/>
    <property type="match status" value="1"/>
</dbReference>